<dbReference type="PANTHER" id="PTHR15606:SF4">
    <property type="entry name" value="DNAJ HOMOLOG SUBFAMILY C MEMBER 8"/>
    <property type="match status" value="1"/>
</dbReference>
<dbReference type="InterPro" id="IPR001623">
    <property type="entry name" value="DnaJ_domain"/>
</dbReference>
<evidence type="ECO:0000259" key="2">
    <source>
        <dbReference type="PROSITE" id="PS50076"/>
    </source>
</evidence>
<gene>
    <name evidence="3" type="ORF">ECRASSUSDP1_LOCUS19073</name>
</gene>
<dbReference type="PANTHER" id="PTHR15606">
    <property type="entry name" value="DNAJ HOMOLOG SUBFAMILY C MEMBER 8/LIPOPOLYSACCHARIDE SPECIFIC RESPONSE-7-RELATED"/>
    <property type="match status" value="1"/>
</dbReference>
<feature type="domain" description="J" evidence="2">
    <location>
        <begin position="61"/>
        <end position="125"/>
    </location>
</feature>
<evidence type="ECO:0000256" key="1">
    <source>
        <dbReference type="SAM" id="MobiDB-lite"/>
    </source>
</evidence>
<feature type="region of interest" description="Disordered" evidence="1">
    <location>
        <begin position="225"/>
        <end position="272"/>
    </location>
</feature>
<dbReference type="AlphaFoldDB" id="A0AAD1XRL8"/>
<dbReference type="Gene3D" id="1.10.287.110">
    <property type="entry name" value="DnaJ domain"/>
    <property type="match status" value="1"/>
</dbReference>
<dbReference type="GO" id="GO:0005634">
    <property type="term" value="C:nucleus"/>
    <property type="evidence" value="ECO:0007669"/>
    <property type="project" value="TreeGrafter"/>
</dbReference>
<dbReference type="SUPFAM" id="SSF46565">
    <property type="entry name" value="Chaperone J-domain"/>
    <property type="match status" value="1"/>
</dbReference>
<feature type="compositionally biased region" description="Basic residues" evidence="1">
    <location>
        <begin position="229"/>
        <end position="243"/>
    </location>
</feature>
<sequence>MSEELKKEAAIINPADTLKELEAKQAELKKFLANMENTNKPVEKDSQEYHLQRLLNENYVNPYDVLEIALEANEVEIKKRFRDLSRKLHPDKCKHERAADAFSEVEKAYKILMDPDKKRLYQRIMREARERVEIERDRENKKRRKEGKAPLPDDTFNIDVQAMCQKLFDQIEDNQRYFERVETIKRRRMHKDMEKRKIAREVEKEVEREWEDGRDKRAKDWRNFTGKAKGSKKRVKLGLKIPKTRMEKRPKSAKGGEGYSMGVDEGYKREWK</sequence>
<protein>
    <recommendedName>
        <fullName evidence="2">J domain-containing protein</fullName>
    </recommendedName>
</protein>
<keyword evidence="4" id="KW-1185">Reference proteome</keyword>
<dbReference type="InterPro" id="IPR042858">
    <property type="entry name" value="DNAJC8"/>
</dbReference>
<dbReference type="EMBL" id="CAMPGE010019341">
    <property type="protein sequence ID" value="CAI2377685.1"/>
    <property type="molecule type" value="Genomic_DNA"/>
</dbReference>
<dbReference type="Pfam" id="PF00226">
    <property type="entry name" value="DnaJ"/>
    <property type="match status" value="1"/>
</dbReference>
<comment type="caution">
    <text evidence="3">The sequence shown here is derived from an EMBL/GenBank/DDBJ whole genome shotgun (WGS) entry which is preliminary data.</text>
</comment>
<accession>A0AAD1XRL8</accession>
<evidence type="ECO:0000313" key="4">
    <source>
        <dbReference type="Proteomes" id="UP001295684"/>
    </source>
</evidence>
<organism evidence="3 4">
    <name type="scientific">Euplotes crassus</name>
    <dbReference type="NCBI Taxonomy" id="5936"/>
    <lineage>
        <taxon>Eukaryota</taxon>
        <taxon>Sar</taxon>
        <taxon>Alveolata</taxon>
        <taxon>Ciliophora</taxon>
        <taxon>Intramacronucleata</taxon>
        <taxon>Spirotrichea</taxon>
        <taxon>Hypotrichia</taxon>
        <taxon>Euplotida</taxon>
        <taxon>Euplotidae</taxon>
        <taxon>Moneuplotes</taxon>
    </lineage>
</organism>
<proteinExistence type="predicted"/>
<name>A0AAD1XRL8_EUPCR</name>
<dbReference type="PROSITE" id="PS50076">
    <property type="entry name" value="DNAJ_2"/>
    <property type="match status" value="1"/>
</dbReference>
<dbReference type="CDD" id="cd06257">
    <property type="entry name" value="DnaJ"/>
    <property type="match status" value="1"/>
</dbReference>
<dbReference type="SMART" id="SM00271">
    <property type="entry name" value="DnaJ"/>
    <property type="match status" value="1"/>
</dbReference>
<dbReference type="InterPro" id="IPR036869">
    <property type="entry name" value="J_dom_sf"/>
</dbReference>
<evidence type="ECO:0000313" key="3">
    <source>
        <dbReference type="EMBL" id="CAI2377685.1"/>
    </source>
</evidence>
<reference evidence="3" key="1">
    <citation type="submission" date="2023-07" db="EMBL/GenBank/DDBJ databases">
        <authorList>
            <consortium name="AG Swart"/>
            <person name="Singh M."/>
            <person name="Singh A."/>
            <person name="Seah K."/>
            <person name="Emmerich C."/>
        </authorList>
    </citation>
    <scope>NUCLEOTIDE SEQUENCE</scope>
    <source>
        <strain evidence="3">DP1</strain>
    </source>
</reference>
<dbReference type="Proteomes" id="UP001295684">
    <property type="component" value="Unassembled WGS sequence"/>
</dbReference>
<dbReference type="PRINTS" id="PR00625">
    <property type="entry name" value="JDOMAIN"/>
</dbReference>